<evidence type="ECO:0000256" key="2">
    <source>
        <dbReference type="PIRNR" id="PIRNR002070"/>
    </source>
</evidence>
<dbReference type="Pfam" id="PF00436">
    <property type="entry name" value="SSB"/>
    <property type="match status" value="1"/>
</dbReference>
<reference evidence="4 5" key="1">
    <citation type="submission" date="2022-11" db="EMBL/GenBank/DDBJ databases">
        <title>Draft genome sequence of Saccharopolyspora sp. WRP15-2 isolated from rhizosphere soils of wild rice in Thailand.</title>
        <authorList>
            <person name="Duangmal K."/>
            <person name="Kammanee S."/>
            <person name="Muangham S."/>
        </authorList>
    </citation>
    <scope>NUCLEOTIDE SEQUENCE [LARGE SCALE GENOMIC DNA]</scope>
    <source>
        <strain evidence="4 5">WRP15-2</strain>
    </source>
</reference>
<organism evidence="4 5">
    <name type="scientific">Saccharopolyspora oryzae</name>
    <dbReference type="NCBI Taxonomy" id="2997343"/>
    <lineage>
        <taxon>Bacteria</taxon>
        <taxon>Bacillati</taxon>
        <taxon>Actinomycetota</taxon>
        <taxon>Actinomycetes</taxon>
        <taxon>Pseudonocardiales</taxon>
        <taxon>Pseudonocardiaceae</taxon>
        <taxon>Saccharopolyspora</taxon>
    </lineage>
</organism>
<dbReference type="InterPro" id="IPR011344">
    <property type="entry name" value="ssDNA-bd"/>
</dbReference>
<dbReference type="EMBL" id="JAQGLA010000034">
    <property type="protein sequence ID" value="MDA3627813.1"/>
    <property type="molecule type" value="Genomic_DNA"/>
</dbReference>
<dbReference type="InterPro" id="IPR012340">
    <property type="entry name" value="NA-bd_OB-fold"/>
</dbReference>
<dbReference type="NCBIfam" id="TIGR00621">
    <property type="entry name" value="ssb"/>
    <property type="match status" value="1"/>
</dbReference>
<name>A0ABT4V1Y5_9PSEU</name>
<gene>
    <name evidence="4" type="primary">ssb</name>
    <name evidence="4" type="ORF">OU415_20420</name>
</gene>
<keyword evidence="5" id="KW-1185">Reference proteome</keyword>
<dbReference type="PROSITE" id="PS50935">
    <property type="entry name" value="SSB"/>
    <property type="match status" value="1"/>
</dbReference>
<dbReference type="Proteomes" id="UP001210380">
    <property type="component" value="Unassembled WGS sequence"/>
</dbReference>
<dbReference type="RefSeq" id="WP_270950510.1">
    <property type="nucleotide sequence ID" value="NZ_JAQGLA010000034.1"/>
</dbReference>
<protein>
    <recommendedName>
        <fullName evidence="2 3">Single-stranded DNA-binding protein</fullName>
    </recommendedName>
</protein>
<evidence type="ECO:0000256" key="1">
    <source>
        <dbReference type="ARBA" id="ARBA00023125"/>
    </source>
</evidence>
<dbReference type="PIRSF" id="PIRSF002070">
    <property type="entry name" value="SSB"/>
    <property type="match status" value="1"/>
</dbReference>
<sequence>MYETQVTVVGYVITEPVVRETAGGNKLVNFRVAANSRRLDPSTGQWVDGDRVLATVSCWKRLAEGVAGGLSKGDPVVITGRLRTRDYESGGQWRTAVEVEASAVGLDLARATPPPRAEVRALEPVGAPPPG</sequence>
<dbReference type="SUPFAM" id="SSF50249">
    <property type="entry name" value="Nucleic acid-binding proteins"/>
    <property type="match status" value="1"/>
</dbReference>
<proteinExistence type="predicted"/>
<keyword evidence="1 2" id="KW-0238">DNA-binding</keyword>
<dbReference type="GO" id="GO:0003677">
    <property type="term" value="F:DNA binding"/>
    <property type="evidence" value="ECO:0007669"/>
    <property type="project" value="UniProtKB-KW"/>
</dbReference>
<comment type="caution">
    <text evidence="4">The sequence shown here is derived from an EMBL/GenBank/DDBJ whole genome shotgun (WGS) entry which is preliminary data.</text>
</comment>
<evidence type="ECO:0000313" key="5">
    <source>
        <dbReference type="Proteomes" id="UP001210380"/>
    </source>
</evidence>
<dbReference type="CDD" id="cd04496">
    <property type="entry name" value="SSB_OBF"/>
    <property type="match status" value="1"/>
</dbReference>
<accession>A0ABT4V1Y5</accession>
<evidence type="ECO:0000256" key="3">
    <source>
        <dbReference type="RuleBase" id="RU000524"/>
    </source>
</evidence>
<dbReference type="InterPro" id="IPR000424">
    <property type="entry name" value="Primosome_PriB/ssb"/>
</dbReference>
<dbReference type="Gene3D" id="2.40.50.140">
    <property type="entry name" value="Nucleic acid-binding proteins"/>
    <property type="match status" value="1"/>
</dbReference>
<evidence type="ECO:0000313" key="4">
    <source>
        <dbReference type="EMBL" id="MDA3627813.1"/>
    </source>
</evidence>